<evidence type="ECO:0000256" key="5">
    <source>
        <dbReference type="ARBA" id="ARBA00022747"/>
    </source>
</evidence>
<protein>
    <recommendedName>
        <fullName evidence="1">site-specific DNA-methyltransferase (adenine-specific)</fullName>
        <ecNumber evidence="1">2.1.1.72</ecNumber>
    </recommendedName>
</protein>
<keyword evidence="11" id="KW-1185">Reference proteome</keyword>
<dbReference type="Gene3D" id="3.40.50.150">
    <property type="entry name" value="Vaccinia Virus protein VP39"/>
    <property type="match status" value="1"/>
</dbReference>
<keyword evidence="3" id="KW-0808">Transferase</keyword>
<comment type="catalytic activity">
    <reaction evidence="7">
        <text>a 2'-deoxyadenosine in DNA + S-adenosyl-L-methionine = an N(6)-methyl-2'-deoxyadenosine in DNA + S-adenosyl-L-homocysteine + H(+)</text>
        <dbReference type="Rhea" id="RHEA:15197"/>
        <dbReference type="Rhea" id="RHEA-COMP:12418"/>
        <dbReference type="Rhea" id="RHEA-COMP:12419"/>
        <dbReference type="ChEBI" id="CHEBI:15378"/>
        <dbReference type="ChEBI" id="CHEBI:57856"/>
        <dbReference type="ChEBI" id="CHEBI:59789"/>
        <dbReference type="ChEBI" id="CHEBI:90615"/>
        <dbReference type="ChEBI" id="CHEBI:90616"/>
        <dbReference type="EC" id="2.1.1.72"/>
    </reaction>
</comment>
<dbReference type="Proteomes" id="UP000233248">
    <property type="component" value="Unassembled WGS sequence"/>
</dbReference>
<evidence type="ECO:0000313" key="11">
    <source>
        <dbReference type="Proteomes" id="UP000233248"/>
    </source>
</evidence>
<dbReference type="GO" id="GO:0032259">
    <property type="term" value="P:methylation"/>
    <property type="evidence" value="ECO:0007669"/>
    <property type="project" value="UniProtKB-KW"/>
</dbReference>
<dbReference type="GO" id="GO:0009307">
    <property type="term" value="P:DNA restriction-modification system"/>
    <property type="evidence" value="ECO:0007669"/>
    <property type="project" value="UniProtKB-KW"/>
</dbReference>
<keyword evidence="6" id="KW-0238">DNA-binding</keyword>
<dbReference type="OrthoDB" id="9773060at2"/>
<dbReference type="Pfam" id="PF12950">
    <property type="entry name" value="TaqI_C"/>
    <property type="match status" value="1"/>
</dbReference>
<evidence type="ECO:0000259" key="8">
    <source>
        <dbReference type="Pfam" id="PF07669"/>
    </source>
</evidence>
<keyword evidence="4" id="KW-0949">S-adenosyl-L-methionine</keyword>
<feature type="domain" description="Type II methyltransferase M.TaqI-like" evidence="8">
    <location>
        <begin position="126"/>
        <end position="293"/>
    </location>
</feature>
<comment type="caution">
    <text evidence="10">The sequence shown here is derived from an EMBL/GenBank/DDBJ whole genome shotgun (WGS) entry which is preliminary data.</text>
</comment>
<evidence type="ECO:0000256" key="1">
    <source>
        <dbReference type="ARBA" id="ARBA00011900"/>
    </source>
</evidence>
<dbReference type="PANTHER" id="PTHR33841:SF1">
    <property type="entry name" value="DNA METHYLTRANSFERASE A"/>
    <property type="match status" value="1"/>
</dbReference>
<evidence type="ECO:0000256" key="3">
    <source>
        <dbReference type="ARBA" id="ARBA00022679"/>
    </source>
</evidence>
<sequence>MTKSIISNSSVYNDMKVNEILEKINLIDKNNYIQLIDEILLDYQLLKEYEKYSKISIRKQHGIYYTNFKLAYQITKEAMDGFNKEIINSKLLEPCVGLGVFVIAYLEYIDKHCSLNEIEIKDVLSNIYISDIDNLAIKLAKKLISKFIEVKFKIKYKIKNNNTYVGNVIYNDNKVHTVKSLFGENFKFDIVLTNPPYRNLKASSKEFNKEDYKEYQSYCKQVSKLIKKELYLQQGTINLYKVFLELIYTRFSADESVIGVIIPSSLLSDHTSSSLRQYMINNSKIKKIYLLNESSNEFNSITQSMCYFGLKKNDISDNVEIIDVETDSEFKINLKNLRNIDSYSNLIKLTSNATSILNSIHKFPKIKDIDDIHNLRGELDLTLNKKYISEKVTRYPLLQGKHVKEWNIKGDTKYVDNSFFEGKITPKKSFIYSERIICQQISNMSSNKRLKFSKINKNYVLGNSCNFIAVKNNIDLDYILAILNSYLMDWRFKLFSSNNHINNYELNELPINLDNKYINEIIEYSKEIQNGNLNKIIELNKIVFKIYNIEKKHALEILDSYTDEYANLLKESMV</sequence>
<evidence type="ECO:0000256" key="6">
    <source>
        <dbReference type="ARBA" id="ARBA00023125"/>
    </source>
</evidence>
<dbReference type="KEGG" id="ahs:AHALO_1505"/>
<dbReference type="PROSITE" id="PS00092">
    <property type="entry name" value="N6_MTASE"/>
    <property type="match status" value="1"/>
</dbReference>
<evidence type="ECO:0000256" key="4">
    <source>
        <dbReference type="ARBA" id="ARBA00022691"/>
    </source>
</evidence>
<evidence type="ECO:0000256" key="7">
    <source>
        <dbReference type="ARBA" id="ARBA00047942"/>
    </source>
</evidence>
<gene>
    <name evidence="10" type="ORF">CP960_07300</name>
</gene>
<dbReference type="GO" id="GO:0003677">
    <property type="term" value="F:DNA binding"/>
    <property type="evidence" value="ECO:0007669"/>
    <property type="project" value="UniProtKB-KW"/>
</dbReference>
<dbReference type="GO" id="GO:0009007">
    <property type="term" value="F:site-specific DNA-methyltransferase (adenine-specific) activity"/>
    <property type="evidence" value="ECO:0007669"/>
    <property type="project" value="UniProtKB-EC"/>
</dbReference>
<proteinExistence type="predicted"/>
<evidence type="ECO:0000313" key="10">
    <source>
        <dbReference type="EMBL" id="PKI80802.1"/>
    </source>
</evidence>
<dbReference type="PANTHER" id="PTHR33841">
    <property type="entry name" value="DNA METHYLTRANSFERASE YEEA-RELATED"/>
    <property type="match status" value="1"/>
</dbReference>
<dbReference type="EMBL" id="NXIF01000027">
    <property type="protein sequence ID" value="PKI80802.1"/>
    <property type="molecule type" value="Genomic_DNA"/>
</dbReference>
<evidence type="ECO:0000256" key="2">
    <source>
        <dbReference type="ARBA" id="ARBA00022603"/>
    </source>
</evidence>
<feature type="domain" description="TaqI-like C-terminal specificity" evidence="9">
    <location>
        <begin position="396"/>
        <end position="511"/>
    </location>
</feature>
<dbReference type="InterPro" id="IPR050953">
    <property type="entry name" value="N4_N6_ade-DNA_methylase"/>
</dbReference>
<keyword evidence="5" id="KW-0680">Restriction system</keyword>
<dbReference type="InterPro" id="IPR011639">
    <property type="entry name" value="MethylTrfase_TaqI-like_dom"/>
</dbReference>
<dbReference type="AlphaFoldDB" id="A0A2N1J2V1"/>
<dbReference type="InterPro" id="IPR002052">
    <property type="entry name" value="DNA_methylase_N6_adenine_CS"/>
</dbReference>
<evidence type="ECO:0000259" key="9">
    <source>
        <dbReference type="Pfam" id="PF12950"/>
    </source>
</evidence>
<name>A0A2N1J2V1_9BACT</name>
<reference evidence="10 11" key="1">
    <citation type="submission" date="2017-09" db="EMBL/GenBank/DDBJ databases">
        <title>Genomics of the genus Arcobacter.</title>
        <authorList>
            <person name="Perez-Cataluna A."/>
            <person name="Figueras M.J."/>
            <person name="Salas-Masso N."/>
        </authorList>
    </citation>
    <scope>NUCLEOTIDE SEQUENCE [LARGE SCALE GENOMIC DNA]</scope>
    <source>
        <strain evidence="10 11">DSM 18005</strain>
    </source>
</reference>
<dbReference type="RefSeq" id="WP_101184761.1">
    <property type="nucleotide sequence ID" value="NZ_CP031218.1"/>
</dbReference>
<organism evidence="10 11">
    <name type="scientific">Malaciobacter halophilus</name>
    <dbReference type="NCBI Taxonomy" id="197482"/>
    <lineage>
        <taxon>Bacteria</taxon>
        <taxon>Pseudomonadati</taxon>
        <taxon>Campylobacterota</taxon>
        <taxon>Epsilonproteobacteria</taxon>
        <taxon>Campylobacterales</taxon>
        <taxon>Arcobacteraceae</taxon>
        <taxon>Malaciobacter</taxon>
    </lineage>
</organism>
<dbReference type="InterPro" id="IPR029063">
    <property type="entry name" value="SAM-dependent_MTases_sf"/>
</dbReference>
<dbReference type="Pfam" id="PF07669">
    <property type="entry name" value="Eco57I"/>
    <property type="match status" value="1"/>
</dbReference>
<dbReference type="EC" id="2.1.1.72" evidence="1"/>
<dbReference type="SUPFAM" id="SSF53335">
    <property type="entry name" value="S-adenosyl-L-methionine-dependent methyltransferases"/>
    <property type="match status" value="1"/>
</dbReference>
<keyword evidence="2" id="KW-0489">Methyltransferase</keyword>
<accession>A0A2N1J2V1</accession>
<dbReference type="InterPro" id="IPR025931">
    <property type="entry name" value="TaqI_C"/>
</dbReference>